<dbReference type="AlphaFoldDB" id="A0A2P5AQQ3"/>
<evidence type="ECO:0000313" key="1">
    <source>
        <dbReference type="EMBL" id="PON38879.1"/>
    </source>
</evidence>
<evidence type="ECO:0000313" key="2">
    <source>
        <dbReference type="Proteomes" id="UP000237105"/>
    </source>
</evidence>
<sequence>TMKDKKKTNSNLQKFNAKSELSLEDRMLAEIQKGLKTGMHKKLDNSHSLTSCILCSDHASFNEYRTWILPL</sequence>
<feature type="non-terminal residue" evidence="1">
    <location>
        <position position="1"/>
    </location>
</feature>
<protein>
    <submittedName>
        <fullName evidence="1">Uncharacterized protein</fullName>
    </submittedName>
</protein>
<comment type="caution">
    <text evidence="1">The sequence shown here is derived from an EMBL/GenBank/DDBJ whole genome shotgun (WGS) entry which is preliminary data.</text>
</comment>
<dbReference type="EMBL" id="JXTB01000482">
    <property type="protein sequence ID" value="PON38879.1"/>
    <property type="molecule type" value="Genomic_DNA"/>
</dbReference>
<dbReference type="Proteomes" id="UP000237105">
    <property type="component" value="Unassembled WGS sequence"/>
</dbReference>
<gene>
    <name evidence="1" type="ORF">PanWU01x14_309050</name>
</gene>
<accession>A0A2P5AQQ3</accession>
<name>A0A2P5AQQ3_PARAD</name>
<proteinExistence type="predicted"/>
<reference evidence="2" key="1">
    <citation type="submission" date="2016-06" db="EMBL/GenBank/DDBJ databases">
        <title>Parallel loss of symbiosis genes in relatives of nitrogen-fixing non-legume Parasponia.</title>
        <authorList>
            <person name="Van Velzen R."/>
            <person name="Holmer R."/>
            <person name="Bu F."/>
            <person name="Rutten L."/>
            <person name="Van Zeijl A."/>
            <person name="Liu W."/>
            <person name="Santuari L."/>
            <person name="Cao Q."/>
            <person name="Sharma T."/>
            <person name="Shen D."/>
            <person name="Roswanjaya Y."/>
            <person name="Wardhani T."/>
            <person name="Kalhor M.S."/>
            <person name="Jansen J."/>
            <person name="Van den Hoogen J."/>
            <person name="Gungor B."/>
            <person name="Hartog M."/>
            <person name="Hontelez J."/>
            <person name="Verver J."/>
            <person name="Yang W.-C."/>
            <person name="Schijlen E."/>
            <person name="Repin R."/>
            <person name="Schilthuizen M."/>
            <person name="Schranz E."/>
            <person name="Heidstra R."/>
            <person name="Miyata K."/>
            <person name="Fedorova E."/>
            <person name="Kohlen W."/>
            <person name="Bisseling T."/>
            <person name="Smit S."/>
            <person name="Geurts R."/>
        </authorList>
    </citation>
    <scope>NUCLEOTIDE SEQUENCE [LARGE SCALE GENOMIC DNA]</scope>
    <source>
        <strain evidence="2">cv. WU1-14</strain>
    </source>
</reference>
<organism evidence="1 2">
    <name type="scientific">Parasponia andersonii</name>
    <name type="common">Sponia andersonii</name>
    <dbReference type="NCBI Taxonomy" id="3476"/>
    <lineage>
        <taxon>Eukaryota</taxon>
        <taxon>Viridiplantae</taxon>
        <taxon>Streptophyta</taxon>
        <taxon>Embryophyta</taxon>
        <taxon>Tracheophyta</taxon>
        <taxon>Spermatophyta</taxon>
        <taxon>Magnoliopsida</taxon>
        <taxon>eudicotyledons</taxon>
        <taxon>Gunneridae</taxon>
        <taxon>Pentapetalae</taxon>
        <taxon>rosids</taxon>
        <taxon>fabids</taxon>
        <taxon>Rosales</taxon>
        <taxon>Cannabaceae</taxon>
        <taxon>Parasponia</taxon>
    </lineage>
</organism>
<keyword evidence="2" id="KW-1185">Reference proteome</keyword>